<dbReference type="Pfam" id="PF04116">
    <property type="entry name" value="FA_hydroxylase"/>
    <property type="match status" value="1"/>
</dbReference>
<accession>A0ABD3M8A2</accession>
<evidence type="ECO:0000256" key="3">
    <source>
        <dbReference type="ARBA" id="ARBA00022989"/>
    </source>
</evidence>
<feature type="domain" description="Fatty acid hydroxylase" evidence="6">
    <location>
        <begin position="140"/>
        <end position="266"/>
    </location>
</feature>
<dbReference type="InterPro" id="IPR050307">
    <property type="entry name" value="Sterol_Desaturase_Related"/>
</dbReference>
<dbReference type="InterPro" id="IPR006694">
    <property type="entry name" value="Fatty_acid_hydroxylase"/>
</dbReference>
<evidence type="ECO:0000256" key="1">
    <source>
        <dbReference type="ARBA" id="ARBA00004370"/>
    </source>
</evidence>
<organism evidence="7 8">
    <name type="scientific">Discostella pseudostelligera</name>
    <dbReference type="NCBI Taxonomy" id="259834"/>
    <lineage>
        <taxon>Eukaryota</taxon>
        <taxon>Sar</taxon>
        <taxon>Stramenopiles</taxon>
        <taxon>Ochrophyta</taxon>
        <taxon>Bacillariophyta</taxon>
        <taxon>Coscinodiscophyceae</taxon>
        <taxon>Thalassiosirophycidae</taxon>
        <taxon>Stephanodiscales</taxon>
        <taxon>Stephanodiscaceae</taxon>
        <taxon>Discostella</taxon>
    </lineage>
</organism>
<dbReference type="GO" id="GO:0016020">
    <property type="term" value="C:membrane"/>
    <property type="evidence" value="ECO:0007669"/>
    <property type="project" value="UniProtKB-SubCell"/>
</dbReference>
<dbReference type="EMBL" id="JALLBG020000190">
    <property type="protein sequence ID" value="KAL3760188.1"/>
    <property type="molecule type" value="Genomic_DNA"/>
</dbReference>
<feature type="transmembrane region" description="Helical" evidence="5">
    <location>
        <begin position="131"/>
        <end position="151"/>
    </location>
</feature>
<feature type="transmembrane region" description="Helical" evidence="5">
    <location>
        <begin position="13"/>
        <end position="37"/>
    </location>
</feature>
<reference evidence="7 8" key="1">
    <citation type="submission" date="2024-10" db="EMBL/GenBank/DDBJ databases">
        <title>Updated reference genomes for cyclostephanoid diatoms.</title>
        <authorList>
            <person name="Roberts W.R."/>
            <person name="Alverson A.J."/>
        </authorList>
    </citation>
    <scope>NUCLEOTIDE SEQUENCE [LARGE SCALE GENOMIC DNA]</scope>
    <source>
        <strain evidence="7 8">AJA232-27</strain>
    </source>
</reference>
<keyword evidence="2 5" id="KW-0812">Transmembrane</keyword>
<dbReference type="AlphaFoldDB" id="A0ABD3M8A2"/>
<proteinExistence type="predicted"/>
<comment type="subcellular location">
    <subcellularLocation>
        <location evidence="1">Membrane</location>
    </subcellularLocation>
</comment>
<comment type="caution">
    <text evidence="7">The sequence shown here is derived from an EMBL/GenBank/DDBJ whole genome shotgun (WGS) entry which is preliminary data.</text>
</comment>
<evidence type="ECO:0000256" key="2">
    <source>
        <dbReference type="ARBA" id="ARBA00022692"/>
    </source>
</evidence>
<feature type="transmembrane region" description="Helical" evidence="5">
    <location>
        <begin position="87"/>
        <end position="111"/>
    </location>
</feature>
<protein>
    <recommendedName>
        <fullName evidence="6">Fatty acid hydroxylase domain-containing protein</fullName>
    </recommendedName>
</protein>
<keyword evidence="4 5" id="KW-0472">Membrane</keyword>
<gene>
    <name evidence="7" type="ORF">ACHAWU_001698</name>
</gene>
<keyword evidence="8" id="KW-1185">Reference proteome</keyword>
<dbReference type="Proteomes" id="UP001530293">
    <property type="component" value="Unassembled WGS sequence"/>
</dbReference>
<evidence type="ECO:0000256" key="5">
    <source>
        <dbReference type="SAM" id="Phobius"/>
    </source>
</evidence>
<evidence type="ECO:0000256" key="4">
    <source>
        <dbReference type="ARBA" id="ARBA00023136"/>
    </source>
</evidence>
<sequence>MIFGRFSPHIAEVILFAVPGPYFVAYAIVVALPPYLLEWEFFEQYKISKDPWPWRLDDEGVDDDEDEGRRATSSISTRQKQKEFRKLSFISLCIDVASVFFYFPLCIYIKTLLLPHHTFSMSFSLDDWPTMYQSAILVPAMAIFHELLFYISHRIMHAYPILYKYHKVHHEYKQNTVLAAQYFHIVDFVLTISGPIVVTTILFRPHSFTQFQVGLWIFTANLDDHLGYAFPWSAVRSGTDAHEFHHSVNMGCYGSKLSLWDWVFQTDGAYERWRMKRSEQSISNKSRIAQRTQ</sequence>
<keyword evidence="3 5" id="KW-1133">Transmembrane helix</keyword>
<evidence type="ECO:0000259" key="6">
    <source>
        <dbReference type="Pfam" id="PF04116"/>
    </source>
</evidence>
<evidence type="ECO:0000313" key="7">
    <source>
        <dbReference type="EMBL" id="KAL3760188.1"/>
    </source>
</evidence>
<name>A0ABD3M8A2_9STRA</name>
<dbReference type="PANTHER" id="PTHR11863">
    <property type="entry name" value="STEROL DESATURASE"/>
    <property type="match status" value="1"/>
</dbReference>
<evidence type="ECO:0000313" key="8">
    <source>
        <dbReference type="Proteomes" id="UP001530293"/>
    </source>
</evidence>